<dbReference type="InterPro" id="IPR023214">
    <property type="entry name" value="HAD_sf"/>
</dbReference>
<dbReference type="GO" id="GO:0016791">
    <property type="term" value="F:phosphatase activity"/>
    <property type="evidence" value="ECO:0007669"/>
    <property type="project" value="TreeGrafter"/>
</dbReference>
<dbReference type="CDD" id="cd07516">
    <property type="entry name" value="HAD_Pase"/>
    <property type="match status" value="1"/>
</dbReference>
<proteinExistence type="predicted"/>
<dbReference type="Gene3D" id="3.30.1240.10">
    <property type="match status" value="1"/>
</dbReference>
<organism evidence="1 2">
    <name type="scientific">Umbelopsis vinacea</name>
    <dbReference type="NCBI Taxonomy" id="44442"/>
    <lineage>
        <taxon>Eukaryota</taxon>
        <taxon>Fungi</taxon>
        <taxon>Fungi incertae sedis</taxon>
        <taxon>Mucoromycota</taxon>
        <taxon>Mucoromycotina</taxon>
        <taxon>Umbelopsidomycetes</taxon>
        <taxon>Umbelopsidales</taxon>
        <taxon>Umbelopsidaceae</taxon>
        <taxon>Umbelopsis</taxon>
    </lineage>
</organism>
<dbReference type="InterPro" id="IPR036412">
    <property type="entry name" value="HAD-like_sf"/>
</dbReference>
<keyword evidence="2" id="KW-1185">Reference proteome</keyword>
<protein>
    <submittedName>
        <fullName evidence="1">Uncharacterized protein</fullName>
    </submittedName>
</protein>
<dbReference type="NCBIfam" id="TIGR01484">
    <property type="entry name" value="HAD-SF-IIB"/>
    <property type="match status" value="1"/>
</dbReference>
<dbReference type="InterPro" id="IPR000150">
    <property type="entry name" value="Cof"/>
</dbReference>
<dbReference type="SFLD" id="SFLDG01140">
    <property type="entry name" value="C2.B:_Phosphomannomutase_and_P"/>
    <property type="match status" value="1"/>
</dbReference>
<evidence type="ECO:0000313" key="2">
    <source>
        <dbReference type="Proteomes" id="UP000612746"/>
    </source>
</evidence>
<dbReference type="Pfam" id="PF08282">
    <property type="entry name" value="Hydrolase_3"/>
    <property type="match status" value="1"/>
</dbReference>
<dbReference type="GO" id="GO:0000287">
    <property type="term" value="F:magnesium ion binding"/>
    <property type="evidence" value="ECO:0007669"/>
    <property type="project" value="TreeGrafter"/>
</dbReference>
<comment type="caution">
    <text evidence="1">The sequence shown here is derived from an EMBL/GenBank/DDBJ whole genome shotgun (WGS) entry which is preliminary data.</text>
</comment>
<dbReference type="PANTHER" id="PTHR10000:SF8">
    <property type="entry name" value="HAD SUPERFAMILY HYDROLASE-LIKE, TYPE 3"/>
    <property type="match status" value="1"/>
</dbReference>
<dbReference type="PANTHER" id="PTHR10000">
    <property type="entry name" value="PHOSPHOSERINE PHOSPHATASE"/>
    <property type="match status" value="1"/>
</dbReference>
<dbReference type="SFLD" id="SFLDS00003">
    <property type="entry name" value="Haloacid_Dehalogenase"/>
    <property type="match status" value="1"/>
</dbReference>
<dbReference type="GO" id="GO:0005829">
    <property type="term" value="C:cytosol"/>
    <property type="evidence" value="ECO:0007669"/>
    <property type="project" value="TreeGrafter"/>
</dbReference>
<dbReference type="NCBIfam" id="TIGR00099">
    <property type="entry name" value="Cof-subfamily"/>
    <property type="match status" value="1"/>
</dbReference>
<reference evidence="1" key="1">
    <citation type="submission" date="2020-12" db="EMBL/GenBank/DDBJ databases">
        <title>Metabolic potential, ecology and presence of endohyphal bacteria is reflected in genomic diversity of Mucoromycotina.</title>
        <authorList>
            <person name="Muszewska A."/>
            <person name="Okrasinska A."/>
            <person name="Steczkiewicz K."/>
            <person name="Drgas O."/>
            <person name="Orlowska M."/>
            <person name="Perlinska-Lenart U."/>
            <person name="Aleksandrzak-Piekarczyk T."/>
            <person name="Szatraj K."/>
            <person name="Zielenkiewicz U."/>
            <person name="Pilsyk S."/>
            <person name="Malc E."/>
            <person name="Mieczkowski P."/>
            <person name="Kruszewska J.S."/>
            <person name="Biernat P."/>
            <person name="Pawlowska J."/>
        </authorList>
    </citation>
    <scope>NUCLEOTIDE SEQUENCE</scope>
    <source>
        <strain evidence="1">WA0000051536</strain>
    </source>
</reference>
<evidence type="ECO:0000313" key="1">
    <source>
        <dbReference type="EMBL" id="KAG2172186.1"/>
    </source>
</evidence>
<dbReference type="OrthoDB" id="27226at2759"/>
<gene>
    <name evidence="1" type="ORF">INT44_005557</name>
</gene>
<name>A0A8H7PF62_9FUNG</name>
<dbReference type="SUPFAM" id="SSF56784">
    <property type="entry name" value="HAD-like"/>
    <property type="match status" value="1"/>
</dbReference>
<dbReference type="Proteomes" id="UP000612746">
    <property type="component" value="Unassembled WGS sequence"/>
</dbReference>
<accession>A0A8H7PF62</accession>
<sequence>MNNRPAASKPVLFVTDLDGTLLHTDHTISPRTVKALTRAQEVGIKVMIASGRSPRSVHKVIDQLGGFVPDLTICCNGAIIYDAQQRRVLQKDEIPVDVARTFIQDMLKVLPNAGIACEITTETGTEFRCNHEFKRVREHSIYYEIEEFEDSLKMLDGVVGSNKILILCEGWQPAEMYAVCPKEYLDREYSPVTISYSNSFQLEISAQGITKGSALSRYCESRGITQDQVVVFGDEMNDYEMVAWAGTSIVMSNGSLRTKSVATKVTVSNDEDGVAVEAEALLDKYYS</sequence>
<dbReference type="InterPro" id="IPR006379">
    <property type="entry name" value="HAD-SF_hydro_IIB"/>
</dbReference>
<dbReference type="EMBL" id="JAEPRA010000025">
    <property type="protein sequence ID" value="KAG2172186.1"/>
    <property type="molecule type" value="Genomic_DNA"/>
</dbReference>
<dbReference type="Gene3D" id="3.40.50.1000">
    <property type="entry name" value="HAD superfamily/HAD-like"/>
    <property type="match status" value="1"/>
</dbReference>
<dbReference type="AlphaFoldDB" id="A0A8H7PF62"/>